<reference evidence="1" key="1">
    <citation type="submission" date="2020-05" db="UniProtKB">
        <authorList>
            <consortium name="EnsemblMetazoa"/>
        </authorList>
    </citation>
    <scope>IDENTIFICATION</scope>
    <source>
        <strain evidence="1">Yale</strain>
    </source>
</reference>
<proteinExistence type="predicted"/>
<keyword evidence="2" id="KW-1185">Reference proteome</keyword>
<accession>A0A1B0GBY9</accession>
<dbReference type="AlphaFoldDB" id="A0A1B0GBY9"/>
<dbReference type="EMBL" id="CCAG010018946">
    <property type="status" value="NOT_ANNOTATED_CDS"/>
    <property type="molecule type" value="Genomic_DNA"/>
</dbReference>
<organism evidence="1 2">
    <name type="scientific">Glossina morsitans morsitans</name>
    <name type="common">Savannah tsetse fly</name>
    <dbReference type="NCBI Taxonomy" id="37546"/>
    <lineage>
        <taxon>Eukaryota</taxon>
        <taxon>Metazoa</taxon>
        <taxon>Ecdysozoa</taxon>
        <taxon>Arthropoda</taxon>
        <taxon>Hexapoda</taxon>
        <taxon>Insecta</taxon>
        <taxon>Pterygota</taxon>
        <taxon>Neoptera</taxon>
        <taxon>Endopterygota</taxon>
        <taxon>Diptera</taxon>
        <taxon>Brachycera</taxon>
        <taxon>Muscomorpha</taxon>
        <taxon>Hippoboscoidea</taxon>
        <taxon>Glossinidae</taxon>
        <taxon>Glossina</taxon>
    </lineage>
</organism>
<protein>
    <submittedName>
        <fullName evidence="1">Uncharacterized protein</fullName>
    </submittedName>
</protein>
<evidence type="ECO:0000313" key="1">
    <source>
        <dbReference type="EnsemblMetazoa" id="GMOY010820-PA"/>
    </source>
</evidence>
<dbReference type="EnsemblMetazoa" id="GMOY010820-RA">
    <property type="protein sequence ID" value="GMOY010820-PA"/>
    <property type="gene ID" value="GMOY010820"/>
</dbReference>
<dbReference type="Proteomes" id="UP000092444">
    <property type="component" value="Unassembled WGS sequence"/>
</dbReference>
<sequence>MHHNIAIACSHSSPTSLSAYAPAPAIGESPTFPGILCVAPFVEVLAYIWPLVDNNHSYGKQRLLYLCHLAIEEGANLNSSLENNLMNVEKRICDLALEQYSRGLQKLSELQAELLKHNEKFNWLCNKI</sequence>
<evidence type="ECO:0000313" key="2">
    <source>
        <dbReference type="Proteomes" id="UP000092444"/>
    </source>
</evidence>
<name>A0A1B0GBY9_GLOMM</name>